<comment type="caution">
    <text evidence="1">The sequence shown here is derived from an EMBL/GenBank/DDBJ whole genome shotgun (WGS) entry which is preliminary data.</text>
</comment>
<dbReference type="EMBL" id="JBHSOH010000016">
    <property type="protein sequence ID" value="MFC5849269.1"/>
    <property type="molecule type" value="Genomic_DNA"/>
</dbReference>
<keyword evidence="2" id="KW-1185">Reference proteome</keyword>
<gene>
    <name evidence="1" type="ORF">ACFPQ6_13220</name>
</gene>
<evidence type="ECO:0000313" key="1">
    <source>
        <dbReference type="EMBL" id="MFC5849269.1"/>
    </source>
</evidence>
<proteinExistence type="predicted"/>
<evidence type="ECO:0000313" key="2">
    <source>
        <dbReference type="Proteomes" id="UP001595979"/>
    </source>
</evidence>
<reference evidence="2" key="1">
    <citation type="journal article" date="2019" name="Int. J. Syst. Evol. Microbiol.">
        <title>The Global Catalogue of Microorganisms (GCM) 10K type strain sequencing project: providing services to taxonomists for standard genome sequencing and annotation.</title>
        <authorList>
            <consortium name="The Broad Institute Genomics Platform"/>
            <consortium name="The Broad Institute Genome Sequencing Center for Infectious Disease"/>
            <person name="Wu L."/>
            <person name="Ma J."/>
        </authorList>
    </citation>
    <scope>NUCLEOTIDE SEQUENCE [LARGE SCALE GENOMIC DNA]</scope>
    <source>
        <strain evidence="2">CGMCC 1.15053</strain>
    </source>
</reference>
<dbReference type="RefSeq" id="WP_380050262.1">
    <property type="nucleotide sequence ID" value="NZ_JBHSOH010000016.1"/>
</dbReference>
<name>A0ABW1DQA2_9DEIO</name>
<protein>
    <submittedName>
        <fullName evidence="1">Uncharacterized protein</fullName>
    </submittedName>
</protein>
<dbReference type="Proteomes" id="UP001595979">
    <property type="component" value="Unassembled WGS sequence"/>
</dbReference>
<sequence length="88" mass="9386">MSSTSNIERLTETVRRLGPLAGQMVFVGGSTTALFITDAAAADVRETLDIDAIVATTRAGYARLTEASNGRGFFEGTAERSPVCRFQI</sequence>
<accession>A0ABW1DQA2</accession>
<organism evidence="1 2">
    <name type="scientific">Deinococcus petrolearius</name>
    <dbReference type="NCBI Taxonomy" id="1751295"/>
    <lineage>
        <taxon>Bacteria</taxon>
        <taxon>Thermotogati</taxon>
        <taxon>Deinococcota</taxon>
        <taxon>Deinococci</taxon>
        <taxon>Deinococcales</taxon>
        <taxon>Deinococcaceae</taxon>
        <taxon>Deinococcus</taxon>
    </lineage>
</organism>